<accession>A0ABT4QHI6</accession>
<reference evidence="2 3" key="1">
    <citation type="submission" date="2022-12" db="EMBL/GenBank/DDBJ databases">
        <title>Draft genome sequence of Paenibacillus sp. dW9.</title>
        <authorList>
            <person name="Choi E.-W."/>
            <person name="Kim D.-U."/>
        </authorList>
    </citation>
    <scope>NUCLEOTIDE SEQUENCE [LARGE SCALE GENOMIC DNA]</scope>
    <source>
        <strain evidence="3">dW9</strain>
    </source>
</reference>
<sequence>MYVYAALGDSITYGQNASSIGKTFPYRLTSMMRAKGVEARRMVLARPGWTSADLAEAIHADPYPLRFAAAATVWIGGDDLIHAALQMLQGSGGSVDGMLRQYQRMLGLILKSVRSLGVADVICCTQYNPFPNSPIAVQGIQLLNQAILRTASGAGCRVARADQWFAGNESRLIDGYRSGDLQEVNRGSQAVHPNDSGHSVIASGLFPFLYSVRKR</sequence>
<evidence type="ECO:0000313" key="3">
    <source>
        <dbReference type="Proteomes" id="UP001527882"/>
    </source>
</evidence>
<evidence type="ECO:0000313" key="2">
    <source>
        <dbReference type="EMBL" id="MCZ8516338.1"/>
    </source>
</evidence>
<protein>
    <submittedName>
        <fullName evidence="2">SGNH/GDSL hydrolase family protein</fullName>
    </submittedName>
</protein>
<dbReference type="InterPro" id="IPR013830">
    <property type="entry name" value="SGNH_hydro"/>
</dbReference>
<keyword evidence="3" id="KW-1185">Reference proteome</keyword>
<keyword evidence="2" id="KW-0378">Hydrolase</keyword>
<organism evidence="2 3">
    <name type="scientific">Paenibacillus gyeongsangnamensis</name>
    <dbReference type="NCBI Taxonomy" id="3388067"/>
    <lineage>
        <taxon>Bacteria</taxon>
        <taxon>Bacillati</taxon>
        <taxon>Bacillota</taxon>
        <taxon>Bacilli</taxon>
        <taxon>Bacillales</taxon>
        <taxon>Paenibacillaceae</taxon>
        <taxon>Paenibacillus</taxon>
    </lineage>
</organism>
<feature type="domain" description="SGNH hydrolase-type esterase" evidence="1">
    <location>
        <begin position="6"/>
        <end position="199"/>
    </location>
</feature>
<dbReference type="Pfam" id="PF13472">
    <property type="entry name" value="Lipase_GDSL_2"/>
    <property type="match status" value="1"/>
</dbReference>
<evidence type="ECO:0000259" key="1">
    <source>
        <dbReference type="Pfam" id="PF13472"/>
    </source>
</evidence>
<dbReference type="SUPFAM" id="SSF52266">
    <property type="entry name" value="SGNH hydrolase"/>
    <property type="match status" value="1"/>
</dbReference>
<dbReference type="GO" id="GO:0016787">
    <property type="term" value="F:hydrolase activity"/>
    <property type="evidence" value="ECO:0007669"/>
    <property type="project" value="UniProtKB-KW"/>
</dbReference>
<dbReference type="CDD" id="cd00229">
    <property type="entry name" value="SGNH_hydrolase"/>
    <property type="match status" value="1"/>
</dbReference>
<dbReference type="Proteomes" id="UP001527882">
    <property type="component" value="Unassembled WGS sequence"/>
</dbReference>
<name>A0ABT4QHI6_9BACL</name>
<dbReference type="Gene3D" id="3.40.50.1110">
    <property type="entry name" value="SGNH hydrolase"/>
    <property type="match status" value="1"/>
</dbReference>
<dbReference type="RefSeq" id="WP_269884871.1">
    <property type="nucleotide sequence ID" value="NZ_JAQAGZ010000023.1"/>
</dbReference>
<proteinExistence type="predicted"/>
<dbReference type="InterPro" id="IPR036514">
    <property type="entry name" value="SGNH_hydro_sf"/>
</dbReference>
<dbReference type="EMBL" id="JAQAGZ010000023">
    <property type="protein sequence ID" value="MCZ8516338.1"/>
    <property type="molecule type" value="Genomic_DNA"/>
</dbReference>
<gene>
    <name evidence="2" type="ORF">O9H85_28895</name>
</gene>
<comment type="caution">
    <text evidence="2">The sequence shown here is derived from an EMBL/GenBank/DDBJ whole genome shotgun (WGS) entry which is preliminary data.</text>
</comment>